<organism evidence="11 12">
    <name type="scientific">Fuerstiella marisgermanici</name>
    <dbReference type="NCBI Taxonomy" id="1891926"/>
    <lineage>
        <taxon>Bacteria</taxon>
        <taxon>Pseudomonadati</taxon>
        <taxon>Planctomycetota</taxon>
        <taxon>Planctomycetia</taxon>
        <taxon>Planctomycetales</taxon>
        <taxon>Planctomycetaceae</taxon>
        <taxon>Fuerstiella</taxon>
    </lineage>
</organism>
<feature type="active site" description="Proton donor/acceptor" evidence="10">
    <location>
        <position position="271"/>
    </location>
</feature>
<keyword evidence="2 8" id="KW-0645">Protease</keyword>
<sequence length="506" mass="56465">MPDPKTHYDELLTLVRKAELLGSCGAVLGWDRETYMPPGGNEHRANQLSLLAGVAHEWSTSPKIGELLDQLADSEFNDGAESDSVANIREIRRTYERSRKLPQRLVEELSRVTALAQQHWAEARQKNDFAAFAPWLSQIVKLKQEEAAAVGFAENGEPYDALLDEYEPGAESADVASVFDALRTELVPLLDAIKGAGRQPDTSLLNRHYPVDAQAVLGREAATAIGFDFNKGRLDVTTHPFCSGFGPGDCRLTTRYDPDFFSSAFFGTLHESGHGMYEQGLPGDAFGTPLGSSVSLGIHESQSRMWENLVGRGLSFWKHFFPRAQELFPDALGNTLLDQFHFAVNAVSPSFIRVEADEVTYNLHIMLRFDLERDLISGRLPPEEVPTAWNERFTNDFGITPETDANGCLQDVHWSAGLFGYFPTYALGNMYAAQFFEAAEDKIGDLQHQFAKGEFQPLLQWLRQHIHQHGRRLSASRLVEVVTGSTLSNTPLMNQLNNRFKTLYGI</sequence>
<dbReference type="KEGG" id="fmr:Fuma_04335"/>
<evidence type="ECO:0000256" key="8">
    <source>
        <dbReference type="PIRNR" id="PIRNR006615"/>
    </source>
</evidence>
<feature type="binding site" evidence="9">
    <location>
        <position position="300"/>
    </location>
    <ligand>
        <name>Zn(2+)</name>
        <dbReference type="ChEBI" id="CHEBI:29105"/>
        <note>catalytic</note>
    </ligand>
</feature>
<evidence type="ECO:0000256" key="7">
    <source>
        <dbReference type="ARBA" id="ARBA00061580"/>
    </source>
</evidence>
<dbReference type="SUPFAM" id="SSF55486">
    <property type="entry name" value="Metalloproteases ('zincins'), catalytic domain"/>
    <property type="match status" value="1"/>
</dbReference>
<dbReference type="STRING" id="1891926.Fuma_04335"/>
<dbReference type="Gene3D" id="1.10.1370.30">
    <property type="match status" value="1"/>
</dbReference>
<comment type="catalytic activity">
    <reaction evidence="6 8">
        <text>Release of a C-terminal amino acid with broad specificity, except for -Pro.</text>
        <dbReference type="EC" id="3.4.17.19"/>
    </reaction>
</comment>
<keyword evidence="1 8" id="KW-0121">Carboxypeptidase</keyword>
<reference evidence="11 12" key="1">
    <citation type="journal article" date="2016" name="Front. Microbiol.">
        <title>Fuerstia marisgermanicae gen. nov., sp. nov., an Unusual Member of the Phylum Planctomycetes from the German Wadden Sea.</title>
        <authorList>
            <person name="Kohn T."/>
            <person name="Heuer A."/>
            <person name="Jogler M."/>
            <person name="Vollmers J."/>
            <person name="Boedeker C."/>
            <person name="Bunk B."/>
            <person name="Rast P."/>
            <person name="Borchert D."/>
            <person name="Glockner I."/>
            <person name="Freese H.M."/>
            <person name="Klenk H.P."/>
            <person name="Overmann J."/>
            <person name="Kaster A.K."/>
            <person name="Rohde M."/>
            <person name="Wiegand S."/>
            <person name="Jogler C."/>
        </authorList>
    </citation>
    <scope>NUCLEOTIDE SEQUENCE [LARGE SCALE GENOMIC DNA]</scope>
    <source>
        <strain evidence="11 12">NH11</strain>
    </source>
</reference>
<dbReference type="EMBL" id="CP017641">
    <property type="protein sequence ID" value="APZ94696.1"/>
    <property type="molecule type" value="Genomic_DNA"/>
</dbReference>
<comment type="similarity">
    <text evidence="7 8">Belongs to the peptidase M32 family.</text>
</comment>
<gene>
    <name evidence="11" type="ORF">Fuma_04335</name>
</gene>
<dbReference type="Pfam" id="PF02074">
    <property type="entry name" value="Peptidase_M32"/>
    <property type="match status" value="1"/>
</dbReference>
<dbReference type="PROSITE" id="PS52034">
    <property type="entry name" value="PEPTIDASE_M32"/>
    <property type="match status" value="1"/>
</dbReference>
<dbReference type="GO" id="GO:0004181">
    <property type="term" value="F:metallocarboxypeptidase activity"/>
    <property type="evidence" value="ECO:0007669"/>
    <property type="project" value="UniProtKB-UniRule"/>
</dbReference>
<keyword evidence="9" id="KW-0862">Zinc</keyword>
<proteinExistence type="inferred from homology"/>
<dbReference type="OrthoDB" id="9772308at2"/>
<dbReference type="CDD" id="cd06460">
    <property type="entry name" value="M32_Taq"/>
    <property type="match status" value="1"/>
</dbReference>
<dbReference type="FunFam" id="1.10.1370.30:FF:000003">
    <property type="entry name" value="Thermostable carboxypeptidase 1"/>
    <property type="match status" value="1"/>
</dbReference>
<keyword evidence="3 8" id="KW-0479">Metal-binding</keyword>
<evidence type="ECO:0000256" key="10">
    <source>
        <dbReference type="PIRSR" id="PIRSR006615-2"/>
    </source>
</evidence>
<dbReference type="GO" id="GO:0006508">
    <property type="term" value="P:proteolysis"/>
    <property type="evidence" value="ECO:0007669"/>
    <property type="project" value="UniProtKB-UniRule"/>
</dbReference>
<evidence type="ECO:0000256" key="6">
    <source>
        <dbReference type="ARBA" id="ARBA00052755"/>
    </source>
</evidence>
<evidence type="ECO:0000256" key="2">
    <source>
        <dbReference type="ARBA" id="ARBA00022670"/>
    </source>
</evidence>
<feature type="binding site" evidence="9">
    <location>
        <position position="270"/>
    </location>
    <ligand>
        <name>Zn(2+)</name>
        <dbReference type="ChEBI" id="CHEBI:29105"/>
        <note>catalytic</note>
    </ligand>
</feature>
<dbReference type="InterPro" id="IPR001333">
    <property type="entry name" value="Peptidase_M32_Taq"/>
</dbReference>
<evidence type="ECO:0000256" key="3">
    <source>
        <dbReference type="ARBA" id="ARBA00022723"/>
    </source>
</evidence>
<comment type="function">
    <text evidence="8">Broad specificity carboxypetidase that releases amino acids sequentially from the C-terminus, including neutral, aromatic, polar and basic residues.</text>
</comment>
<accession>A0A1P8WKV5</accession>
<keyword evidence="5 8" id="KW-0482">Metalloprotease</keyword>
<protein>
    <recommendedName>
        <fullName evidence="8">Metal-dependent carboxypeptidase</fullName>
        <ecNumber evidence="8">3.4.17.19</ecNumber>
    </recommendedName>
</protein>
<evidence type="ECO:0000313" key="11">
    <source>
        <dbReference type="EMBL" id="APZ94696.1"/>
    </source>
</evidence>
<dbReference type="AlphaFoldDB" id="A0A1P8WKV5"/>
<evidence type="ECO:0000256" key="5">
    <source>
        <dbReference type="ARBA" id="ARBA00023049"/>
    </source>
</evidence>
<evidence type="ECO:0000256" key="1">
    <source>
        <dbReference type="ARBA" id="ARBA00022645"/>
    </source>
</evidence>
<dbReference type="Proteomes" id="UP000187735">
    <property type="component" value="Chromosome"/>
</dbReference>
<dbReference type="PIRSF" id="PIRSF006615">
    <property type="entry name" value="Zn_crbxpep_Taq"/>
    <property type="match status" value="1"/>
</dbReference>
<evidence type="ECO:0000256" key="9">
    <source>
        <dbReference type="PIRSR" id="PIRSR006615-1"/>
    </source>
</evidence>
<dbReference type="GO" id="GO:0008270">
    <property type="term" value="F:zinc ion binding"/>
    <property type="evidence" value="ECO:0007669"/>
    <property type="project" value="UniProtKB-ARBA"/>
</dbReference>
<comment type="cofactor">
    <cofactor evidence="9">
        <name>Zn(2+)</name>
        <dbReference type="ChEBI" id="CHEBI:29105"/>
    </cofactor>
    <text evidence="9">Binds 1 zinc ion per subunit.</text>
</comment>
<keyword evidence="12" id="KW-1185">Reference proteome</keyword>
<keyword evidence="4 8" id="KW-0378">Hydrolase</keyword>
<dbReference type="PRINTS" id="PR00998">
    <property type="entry name" value="CRBOXYPTASET"/>
</dbReference>
<name>A0A1P8WKV5_9PLAN</name>
<dbReference type="RefSeq" id="WP_077025970.1">
    <property type="nucleotide sequence ID" value="NZ_CP017641.1"/>
</dbReference>
<dbReference type="EC" id="3.4.17.19" evidence="8"/>
<dbReference type="PANTHER" id="PTHR34217">
    <property type="entry name" value="METAL-DEPENDENT CARBOXYPEPTIDASE"/>
    <property type="match status" value="1"/>
</dbReference>
<evidence type="ECO:0000313" key="12">
    <source>
        <dbReference type="Proteomes" id="UP000187735"/>
    </source>
</evidence>
<feature type="binding site" evidence="9">
    <location>
        <position position="274"/>
    </location>
    <ligand>
        <name>Zn(2+)</name>
        <dbReference type="ChEBI" id="CHEBI:29105"/>
        <note>catalytic</note>
    </ligand>
</feature>
<evidence type="ECO:0000256" key="4">
    <source>
        <dbReference type="ARBA" id="ARBA00022801"/>
    </source>
</evidence>
<dbReference type="PANTHER" id="PTHR34217:SF1">
    <property type="entry name" value="CARBOXYPEPTIDASE 1"/>
    <property type="match status" value="1"/>
</dbReference>